<name>A0ABV7PB05_9PSEU</name>
<dbReference type="InterPro" id="IPR031730">
    <property type="entry name" value="Carbam_trans_C"/>
</dbReference>
<organism evidence="2 3">
    <name type="scientific">Amycolatopsis speibonae</name>
    <dbReference type="NCBI Taxonomy" id="1450224"/>
    <lineage>
        <taxon>Bacteria</taxon>
        <taxon>Bacillati</taxon>
        <taxon>Actinomycetota</taxon>
        <taxon>Actinomycetes</taxon>
        <taxon>Pseudonocardiales</taxon>
        <taxon>Pseudonocardiaceae</taxon>
        <taxon>Amycolatopsis</taxon>
    </lineage>
</organism>
<evidence type="ECO:0000259" key="1">
    <source>
        <dbReference type="Pfam" id="PF16861"/>
    </source>
</evidence>
<evidence type="ECO:0000313" key="3">
    <source>
        <dbReference type="Proteomes" id="UP001595645"/>
    </source>
</evidence>
<feature type="non-terminal residue" evidence="2">
    <location>
        <position position="1"/>
    </location>
</feature>
<dbReference type="RefSeq" id="WP_378247518.1">
    <property type="nucleotide sequence ID" value="NZ_JBHRWK010000158.1"/>
</dbReference>
<dbReference type="Proteomes" id="UP001595645">
    <property type="component" value="Unassembled WGS sequence"/>
</dbReference>
<dbReference type="PANTHER" id="PTHR34847">
    <property type="entry name" value="NODULATION PROTEIN U"/>
    <property type="match status" value="1"/>
</dbReference>
<dbReference type="InterPro" id="IPR051338">
    <property type="entry name" value="NodU/CmcH_Carbamoyltrnsfr"/>
</dbReference>
<accession>A0ABV7PB05</accession>
<dbReference type="Pfam" id="PF16861">
    <property type="entry name" value="Carbam_trans_C"/>
    <property type="match status" value="1"/>
</dbReference>
<dbReference type="PANTHER" id="PTHR34847:SF1">
    <property type="entry name" value="NODULATION PROTEIN U"/>
    <property type="match status" value="1"/>
</dbReference>
<dbReference type="EMBL" id="JBHRWK010000158">
    <property type="protein sequence ID" value="MFC3456294.1"/>
    <property type="molecule type" value="Genomic_DNA"/>
</dbReference>
<comment type="caution">
    <text evidence="2">The sequence shown here is derived from an EMBL/GenBank/DDBJ whole genome shotgun (WGS) entry which is preliminary data.</text>
</comment>
<dbReference type="InterPro" id="IPR038152">
    <property type="entry name" value="Carbam_trans_C_sf"/>
</dbReference>
<keyword evidence="3" id="KW-1185">Reference proteome</keyword>
<feature type="domain" description="Carbamoyltransferase C-terminal" evidence="1">
    <location>
        <begin position="2"/>
        <end position="59"/>
    </location>
</feature>
<protein>
    <submittedName>
        <fullName evidence="2">Carbamoyltransferase C-terminal domain-containing protein</fullName>
    </submittedName>
</protein>
<dbReference type="Gene3D" id="3.90.870.20">
    <property type="entry name" value="Carbamoyltransferase, C-terminal domain"/>
    <property type="match status" value="1"/>
</dbReference>
<evidence type="ECO:0000313" key="2">
    <source>
        <dbReference type="EMBL" id="MFC3456294.1"/>
    </source>
</evidence>
<sequence length="152" mass="17273">KDFHRLVTRFGELTGTPVLLNTSFNNNAEPIVQTVEDALTCYLTTELDYLVIENHLVKRKPHWTSHLPDAVLDFRPTTRLAEHLQITKCRVVTREIFLDYSTGPRASVSSDLFAVVEKADGRTTLGELGLTEDLHAELYALWQDRFFTLTPG</sequence>
<proteinExistence type="predicted"/>
<reference evidence="3" key="1">
    <citation type="journal article" date="2019" name="Int. J. Syst. Evol. Microbiol.">
        <title>The Global Catalogue of Microorganisms (GCM) 10K type strain sequencing project: providing services to taxonomists for standard genome sequencing and annotation.</title>
        <authorList>
            <consortium name="The Broad Institute Genomics Platform"/>
            <consortium name="The Broad Institute Genome Sequencing Center for Infectious Disease"/>
            <person name="Wu L."/>
            <person name="Ma J."/>
        </authorList>
    </citation>
    <scope>NUCLEOTIDE SEQUENCE [LARGE SCALE GENOMIC DNA]</scope>
    <source>
        <strain evidence="3">CGMCC 4.7676</strain>
    </source>
</reference>
<gene>
    <name evidence="2" type="ORF">ACFOSH_43310</name>
</gene>